<dbReference type="AlphaFoldDB" id="A0A9K3IPJ9"/>
<reference evidence="2" key="2">
    <citation type="submission" date="2020-06" db="EMBL/GenBank/DDBJ databases">
        <title>Helianthus annuus Genome sequencing and assembly Release 2.</title>
        <authorList>
            <person name="Gouzy J."/>
            <person name="Langlade N."/>
            <person name="Munos S."/>
        </authorList>
    </citation>
    <scope>NUCLEOTIDE SEQUENCE</scope>
    <source>
        <tissue evidence="2">Leaves</tissue>
    </source>
</reference>
<gene>
    <name evidence="2" type="ORF">HanXRQr2_Chr07g0314111</name>
</gene>
<dbReference type="Proteomes" id="UP000215914">
    <property type="component" value="Unassembled WGS sequence"/>
</dbReference>
<sequence length="70" mass="8144">MKIFGRGVHGSVRFSFWVKSKPKPKCRFSGFKNRSVSVFFGFGFSVFTSVRFGFSVISVFLEQNYVRFKK</sequence>
<evidence type="ECO:0000313" key="2">
    <source>
        <dbReference type="EMBL" id="KAF5800266.1"/>
    </source>
</evidence>
<evidence type="ECO:0000256" key="1">
    <source>
        <dbReference type="SAM" id="Phobius"/>
    </source>
</evidence>
<reference evidence="2" key="1">
    <citation type="journal article" date="2017" name="Nature">
        <title>The sunflower genome provides insights into oil metabolism, flowering and Asterid evolution.</title>
        <authorList>
            <person name="Badouin H."/>
            <person name="Gouzy J."/>
            <person name="Grassa C.J."/>
            <person name="Murat F."/>
            <person name="Staton S.E."/>
            <person name="Cottret L."/>
            <person name="Lelandais-Briere C."/>
            <person name="Owens G.L."/>
            <person name="Carrere S."/>
            <person name="Mayjonade B."/>
            <person name="Legrand L."/>
            <person name="Gill N."/>
            <person name="Kane N.C."/>
            <person name="Bowers J.E."/>
            <person name="Hubner S."/>
            <person name="Bellec A."/>
            <person name="Berard A."/>
            <person name="Berges H."/>
            <person name="Blanchet N."/>
            <person name="Boniface M.C."/>
            <person name="Brunel D."/>
            <person name="Catrice O."/>
            <person name="Chaidir N."/>
            <person name="Claudel C."/>
            <person name="Donnadieu C."/>
            <person name="Faraut T."/>
            <person name="Fievet G."/>
            <person name="Helmstetter N."/>
            <person name="King M."/>
            <person name="Knapp S.J."/>
            <person name="Lai Z."/>
            <person name="Le Paslier M.C."/>
            <person name="Lippi Y."/>
            <person name="Lorenzon L."/>
            <person name="Mandel J.R."/>
            <person name="Marage G."/>
            <person name="Marchand G."/>
            <person name="Marquand E."/>
            <person name="Bret-Mestries E."/>
            <person name="Morien E."/>
            <person name="Nambeesan S."/>
            <person name="Nguyen T."/>
            <person name="Pegot-Espagnet P."/>
            <person name="Pouilly N."/>
            <person name="Raftis F."/>
            <person name="Sallet E."/>
            <person name="Schiex T."/>
            <person name="Thomas J."/>
            <person name="Vandecasteele C."/>
            <person name="Vares D."/>
            <person name="Vear F."/>
            <person name="Vautrin S."/>
            <person name="Crespi M."/>
            <person name="Mangin B."/>
            <person name="Burke J.M."/>
            <person name="Salse J."/>
            <person name="Munos S."/>
            <person name="Vincourt P."/>
            <person name="Rieseberg L.H."/>
            <person name="Langlade N.B."/>
        </authorList>
    </citation>
    <scope>NUCLEOTIDE SEQUENCE</scope>
    <source>
        <tissue evidence="2">Leaves</tissue>
    </source>
</reference>
<dbReference type="Gramene" id="mRNA:HanXRQr2_Chr07g0314111">
    <property type="protein sequence ID" value="CDS:HanXRQr2_Chr07g0314111.1"/>
    <property type="gene ID" value="HanXRQr2_Chr07g0314111"/>
</dbReference>
<keyword evidence="1" id="KW-0812">Transmembrane</keyword>
<dbReference type="EMBL" id="MNCJ02000322">
    <property type="protein sequence ID" value="KAF5800266.1"/>
    <property type="molecule type" value="Genomic_DNA"/>
</dbReference>
<organism evidence="2 3">
    <name type="scientific">Helianthus annuus</name>
    <name type="common">Common sunflower</name>
    <dbReference type="NCBI Taxonomy" id="4232"/>
    <lineage>
        <taxon>Eukaryota</taxon>
        <taxon>Viridiplantae</taxon>
        <taxon>Streptophyta</taxon>
        <taxon>Embryophyta</taxon>
        <taxon>Tracheophyta</taxon>
        <taxon>Spermatophyta</taxon>
        <taxon>Magnoliopsida</taxon>
        <taxon>eudicotyledons</taxon>
        <taxon>Gunneridae</taxon>
        <taxon>Pentapetalae</taxon>
        <taxon>asterids</taxon>
        <taxon>campanulids</taxon>
        <taxon>Asterales</taxon>
        <taxon>Asteraceae</taxon>
        <taxon>Asteroideae</taxon>
        <taxon>Heliantheae alliance</taxon>
        <taxon>Heliantheae</taxon>
        <taxon>Helianthus</taxon>
    </lineage>
</organism>
<keyword evidence="1" id="KW-0472">Membrane</keyword>
<proteinExistence type="predicted"/>
<feature type="transmembrane region" description="Helical" evidence="1">
    <location>
        <begin position="38"/>
        <end position="61"/>
    </location>
</feature>
<name>A0A9K3IPJ9_HELAN</name>
<accession>A0A9K3IPJ9</accession>
<evidence type="ECO:0000313" key="3">
    <source>
        <dbReference type="Proteomes" id="UP000215914"/>
    </source>
</evidence>
<keyword evidence="3" id="KW-1185">Reference proteome</keyword>
<protein>
    <submittedName>
        <fullName evidence="2">Uncharacterized protein</fullName>
    </submittedName>
</protein>
<comment type="caution">
    <text evidence="2">The sequence shown here is derived from an EMBL/GenBank/DDBJ whole genome shotgun (WGS) entry which is preliminary data.</text>
</comment>
<keyword evidence="1" id="KW-1133">Transmembrane helix</keyword>